<dbReference type="InterPro" id="IPR002347">
    <property type="entry name" value="SDR_fam"/>
</dbReference>
<proteinExistence type="inferred from homology"/>
<protein>
    <submittedName>
        <fullName evidence="3">NAD(P)-binding protein</fullName>
    </submittedName>
</protein>
<dbReference type="InterPro" id="IPR036291">
    <property type="entry name" value="NAD(P)-bd_dom_sf"/>
</dbReference>
<evidence type="ECO:0000313" key="4">
    <source>
        <dbReference type="Proteomes" id="UP000182658"/>
    </source>
</evidence>
<evidence type="ECO:0000313" key="3">
    <source>
        <dbReference type="EMBL" id="OIW25642.1"/>
    </source>
</evidence>
<dbReference type="Gene3D" id="3.40.50.720">
    <property type="entry name" value="NAD(P)-binding Rossmann-like Domain"/>
    <property type="match status" value="1"/>
</dbReference>
<dbReference type="PANTHER" id="PTHR43669:SF4">
    <property type="entry name" value="SHORT-CHAIN DEHYDROGENASE"/>
    <property type="match status" value="1"/>
</dbReference>
<gene>
    <name evidence="3" type="ORF">CONLIGDRAFT_635466</name>
</gene>
<dbReference type="SUPFAM" id="SSF51735">
    <property type="entry name" value="NAD(P)-binding Rossmann-fold domains"/>
    <property type="match status" value="1"/>
</dbReference>
<dbReference type="InParanoid" id="A0A1J7JDI7"/>
<comment type="similarity">
    <text evidence="1">Belongs to the short-chain dehydrogenases/reductases (SDR) family.</text>
</comment>
<dbReference type="GO" id="GO:0016491">
    <property type="term" value="F:oxidoreductase activity"/>
    <property type="evidence" value="ECO:0007669"/>
    <property type="project" value="UniProtKB-KW"/>
</dbReference>
<keyword evidence="2" id="KW-0560">Oxidoreductase</keyword>
<dbReference type="STRING" id="1408157.A0A1J7JDI7"/>
<name>A0A1J7JDI7_9PEZI</name>
<dbReference type="EMBL" id="KV875101">
    <property type="protein sequence ID" value="OIW25642.1"/>
    <property type="molecule type" value="Genomic_DNA"/>
</dbReference>
<evidence type="ECO:0000256" key="2">
    <source>
        <dbReference type="ARBA" id="ARBA00023002"/>
    </source>
</evidence>
<dbReference type="Pfam" id="PF13561">
    <property type="entry name" value="adh_short_C2"/>
    <property type="match status" value="1"/>
</dbReference>
<evidence type="ECO:0000256" key="1">
    <source>
        <dbReference type="ARBA" id="ARBA00006484"/>
    </source>
</evidence>
<sequence length="229" mass="24917">MSSDSRPVVVIFGAGPNIGFAVAKKFSSAGYRVATVSRTKPGGDQPGVDFHAEAELSDPHTVSAVFDRIHRQFNASPKVIVWTAAHLSPSPDKNNIFSVPIEDVEKDLAIAVTGPFAAANEAVKSWKEGEKGVFIYTGNIMAKAVFPHPDFTTLGTAKRAASYMVEAADMQYKAKGWRFHYADERTPEGRPMGHAPGAESHADMYLHLAEGNEDLPAYITFAEGKYKRF</sequence>
<dbReference type="OrthoDB" id="5336600at2759"/>
<accession>A0A1J7JDI7</accession>
<dbReference type="PANTHER" id="PTHR43669">
    <property type="entry name" value="5-KETO-D-GLUCONATE 5-REDUCTASE"/>
    <property type="match status" value="1"/>
</dbReference>
<reference evidence="3 4" key="1">
    <citation type="submission" date="2016-10" db="EMBL/GenBank/DDBJ databases">
        <title>Draft genome sequence of Coniochaeta ligniaria NRRL30616, a lignocellulolytic fungus for bioabatement of inhibitors in plant biomass hydrolysates.</title>
        <authorList>
            <consortium name="DOE Joint Genome Institute"/>
            <person name="Jimenez D.J."/>
            <person name="Hector R.E."/>
            <person name="Riley R."/>
            <person name="Sun H."/>
            <person name="Grigoriev I.V."/>
            <person name="Van Elsas J.D."/>
            <person name="Nichols N.N."/>
        </authorList>
    </citation>
    <scope>NUCLEOTIDE SEQUENCE [LARGE SCALE GENOMIC DNA]</scope>
    <source>
        <strain evidence="3 4">NRRL 30616</strain>
    </source>
</reference>
<dbReference type="AlphaFoldDB" id="A0A1J7JDI7"/>
<dbReference type="CDD" id="cd05233">
    <property type="entry name" value="SDR_c"/>
    <property type="match status" value="1"/>
</dbReference>
<keyword evidence="4" id="KW-1185">Reference proteome</keyword>
<organism evidence="3 4">
    <name type="scientific">Coniochaeta ligniaria NRRL 30616</name>
    <dbReference type="NCBI Taxonomy" id="1408157"/>
    <lineage>
        <taxon>Eukaryota</taxon>
        <taxon>Fungi</taxon>
        <taxon>Dikarya</taxon>
        <taxon>Ascomycota</taxon>
        <taxon>Pezizomycotina</taxon>
        <taxon>Sordariomycetes</taxon>
        <taxon>Sordariomycetidae</taxon>
        <taxon>Coniochaetales</taxon>
        <taxon>Coniochaetaceae</taxon>
        <taxon>Coniochaeta</taxon>
    </lineage>
</organism>
<dbReference type="Proteomes" id="UP000182658">
    <property type="component" value="Unassembled WGS sequence"/>
</dbReference>